<keyword evidence="13 14" id="KW-0326">Glycosidase</keyword>
<comment type="similarity">
    <text evidence="3 14">Belongs to the Nth/MutY family.</text>
</comment>
<comment type="catalytic activity">
    <reaction evidence="1 14">
        <text>Hydrolyzes free adenine bases from 7,8-dihydro-8-oxoguanine:adenine mismatched double-stranded DNA, leaving an apurinic site.</text>
        <dbReference type="EC" id="3.2.2.31"/>
    </reaction>
</comment>
<dbReference type="NCBIfam" id="TIGR01084">
    <property type="entry name" value="mutY"/>
    <property type="match status" value="1"/>
</dbReference>
<dbReference type="Proteomes" id="UP000288405">
    <property type="component" value="Unassembled WGS sequence"/>
</dbReference>
<keyword evidence="12" id="KW-0234">DNA repair</keyword>
<dbReference type="Gene3D" id="1.10.340.30">
    <property type="entry name" value="Hypothetical protein, domain 2"/>
    <property type="match status" value="1"/>
</dbReference>
<dbReference type="InterPro" id="IPR000445">
    <property type="entry name" value="HhH_motif"/>
</dbReference>
<dbReference type="EC" id="3.2.2.31" evidence="4 14"/>
<dbReference type="GO" id="GO:0006284">
    <property type="term" value="P:base-excision repair"/>
    <property type="evidence" value="ECO:0007669"/>
    <property type="project" value="UniProtKB-UniRule"/>
</dbReference>
<evidence type="ECO:0000256" key="10">
    <source>
        <dbReference type="ARBA" id="ARBA00023004"/>
    </source>
</evidence>
<evidence type="ECO:0000256" key="2">
    <source>
        <dbReference type="ARBA" id="ARBA00002933"/>
    </source>
</evidence>
<evidence type="ECO:0000313" key="16">
    <source>
        <dbReference type="EMBL" id="RUO29474.1"/>
    </source>
</evidence>
<dbReference type="InterPro" id="IPR015797">
    <property type="entry name" value="NUDIX_hydrolase-like_dom_sf"/>
</dbReference>
<keyword evidence="6" id="KW-0004">4Fe-4S</keyword>
<dbReference type="GO" id="GO:0032357">
    <property type="term" value="F:oxidized purine DNA binding"/>
    <property type="evidence" value="ECO:0007669"/>
    <property type="project" value="TreeGrafter"/>
</dbReference>
<organism evidence="16 17">
    <name type="scientific">Aliidiomarina sanyensis</name>
    <dbReference type="NCBI Taxonomy" id="1249555"/>
    <lineage>
        <taxon>Bacteria</taxon>
        <taxon>Pseudomonadati</taxon>
        <taxon>Pseudomonadota</taxon>
        <taxon>Gammaproteobacteria</taxon>
        <taxon>Alteromonadales</taxon>
        <taxon>Idiomarinaceae</taxon>
        <taxon>Aliidiomarina</taxon>
    </lineage>
</organism>
<dbReference type="SUPFAM" id="SSF55811">
    <property type="entry name" value="Nudix"/>
    <property type="match status" value="1"/>
</dbReference>
<evidence type="ECO:0000256" key="3">
    <source>
        <dbReference type="ARBA" id="ARBA00008343"/>
    </source>
</evidence>
<evidence type="ECO:0000256" key="13">
    <source>
        <dbReference type="ARBA" id="ARBA00023295"/>
    </source>
</evidence>
<dbReference type="GO" id="GO:0046872">
    <property type="term" value="F:metal ion binding"/>
    <property type="evidence" value="ECO:0007669"/>
    <property type="project" value="UniProtKB-UniRule"/>
</dbReference>
<proteinExistence type="inferred from homology"/>
<keyword evidence="8 14" id="KW-0227">DNA damage</keyword>
<dbReference type="Gene3D" id="1.10.1670.10">
    <property type="entry name" value="Helix-hairpin-Helix base-excision DNA repair enzymes (C-terminal)"/>
    <property type="match status" value="1"/>
</dbReference>
<dbReference type="InterPro" id="IPR011257">
    <property type="entry name" value="DNA_glycosylase"/>
</dbReference>
<accession>A0A432WBL7</accession>
<dbReference type="RefSeq" id="WP_126777479.1">
    <property type="nucleotide sequence ID" value="NZ_PIPM01000012.1"/>
</dbReference>
<gene>
    <name evidence="16" type="primary">mutY</name>
    <name evidence="16" type="ORF">CWE11_10020</name>
</gene>
<dbReference type="PROSITE" id="PS01155">
    <property type="entry name" value="ENDONUCLEASE_III_2"/>
    <property type="match status" value="1"/>
</dbReference>
<evidence type="ECO:0000256" key="5">
    <source>
        <dbReference type="ARBA" id="ARBA00022023"/>
    </source>
</evidence>
<comment type="caution">
    <text evidence="16">The sequence shown here is derived from an EMBL/GenBank/DDBJ whole genome shotgun (WGS) entry which is preliminary data.</text>
</comment>
<dbReference type="PANTHER" id="PTHR42944">
    <property type="entry name" value="ADENINE DNA GLYCOSYLASE"/>
    <property type="match status" value="1"/>
</dbReference>
<evidence type="ECO:0000256" key="9">
    <source>
        <dbReference type="ARBA" id="ARBA00022801"/>
    </source>
</evidence>
<protein>
    <recommendedName>
        <fullName evidence="5 14">Adenine DNA glycosylase</fullName>
        <ecNumber evidence="4 14">3.2.2.31</ecNumber>
    </recommendedName>
</protein>
<dbReference type="EMBL" id="PIPM01000012">
    <property type="protein sequence ID" value="RUO29474.1"/>
    <property type="molecule type" value="Genomic_DNA"/>
</dbReference>
<evidence type="ECO:0000256" key="6">
    <source>
        <dbReference type="ARBA" id="ARBA00022485"/>
    </source>
</evidence>
<keyword evidence="9" id="KW-0378">Hydrolase</keyword>
<feature type="domain" description="HhH-GPD" evidence="15">
    <location>
        <begin position="42"/>
        <end position="193"/>
    </location>
</feature>
<dbReference type="CDD" id="cd03431">
    <property type="entry name" value="NUDIX_DNA_Glycosylase_C-MutY"/>
    <property type="match status" value="1"/>
</dbReference>
<comment type="function">
    <text evidence="2">Adenine glycosylase active on G-A mispairs. MutY also corrects error-prone DNA synthesis past GO lesions which are due to the oxidatively damaged form of guanine: 7,8-dihydro-8-oxoguanine (8-oxo-dGTP).</text>
</comment>
<dbReference type="PANTHER" id="PTHR42944:SF1">
    <property type="entry name" value="ADENINE DNA GLYCOSYLASE"/>
    <property type="match status" value="1"/>
</dbReference>
<keyword evidence="11" id="KW-0411">Iron-sulfur</keyword>
<dbReference type="GO" id="GO:0034039">
    <property type="term" value="F:8-oxo-7,8-dihydroguanine DNA N-glycosylase activity"/>
    <property type="evidence" value="ECO:0007669"/>
    <property type="project" value="TreeGrafter"/>
</dbReference>
<dbReference type="InterPro" id="IPR004036">
    <property type="entry name" value="Endonuclease-III-like_CS2"/>
</dbReference>
<dbReference type="InterPro" id="IPR029119">
    <property type="entry name" value="MutY_C"/>
</dbReference>
<dbReference type="GO" id="GO:0006298">
    <property type="term" value="P:mismatch repair"/>
    <property type="evidence" value="ECO:0007669"/>
    <property type="project" value="TreeGrafter"/>
</dbReference>
<sequence length="338" mass="38597">MSKIAPKIFATRVLTWQKHHGRHDLPWQNPPTPYRVLVSEIMLQQTQVSTVIPYFERWMARFPTLEHLANATEDEVMALWQGLGYYSRARNLHKAARFIIGEYQGKFPTELADIQKIPGVGRYTAGAIRSFAFDAYGPIVDGNVRRLFCRFFGIEGIPSTAAVNNQLWQLAEDYTPATDNRRFAQGLLDLGATCCTPRAPNCKECPLHESCYALKTQQIDQLPTPKQKQVTPVRPGHFLWSGNQHSIFLQKRPERGIWASLWCLPEVQSPPTDATLVGEFEHTFSHYKLIAKVWREKTQQVNESQEGTHVSYNELSAFGLPAPIRKFIQAQRQIPNHT</sequence>
<evidence type="ECO:0000256" key="11">
    <source>
        <dbReference type="ARBA" id="ARBA00023014"/>
    </source>
</evidence>
<evidence type="ECO:0000256" key="4">
    <source>
        <dbReference type="ARBA" id="ARBA00012045"/>
    </source>
</evidence>
<dbReference type="SMART" id="SM00478">
    <property type="entry name" value="ENDO3c"/>
    <property type="match status" value="1"/>
</dbReference>
<evidence type="ECO:0000256" key="8">
    <source>
        <dbReference type="ARBA" id="ARBA00022763"/>
    </source>
</evidence>
<dbReference type="InterPro" id="IPR044298">
    <property type="entry name" value="MIG/MutY"/>
</dbReference>
<evidence type="ECO:0000313" key="17">
    <source>
        <dbReference type="Proteomes" id="UP000288405"/>
    </source>
</evidence>
<keyword evidence="17" id="KW-1185">Reference proteome</keyword>
<dbReference type="AlphaFoldDB" id="A0A432WBL7"/>
<dbReference type="InterPro" id="IPR005760">
    <property type="entry name" value="A/G_AdeGlyc_MutY"/>
</dbReference>
<name>A0A432WBL7_9GAMM</name>
<dbReference type="Pfam" id="PF00730">
    <property type="entry name" value="HhH-GPD"/>
    <property type="match status" value="1"/>
</dbReference>
<dbReference type="Gene3D" id="3.90.79.10">
    <property type="entry name" value="Nucleoside Triphosphate Pyrophosphohydrolase"/>
    <property type="match status" value="1"/>
</dbReference>
<dbReference type="FunFam" id="1.10.340.30:FF:000002">
    <property type="entry name" value="Adenine DNA glycosylase"/>
    <property type="match status" value="1"/>
</dbReference>
<dbReference type="InterPro" id="IPR023170">
    <property type="entry name" value="HhH_base_excis_C"/>
</dbReference>
<dbReference type="Pfam" id="PF14815">
    <property type="entry name" value="NUDIX_4"/>
    <property type="match status" value="1"/>
</dbReference>
<dbReference type="CDD" id="cd00056">
    <property type="entry name" value="ENDO3c"/>
    <property type="match status" value="1"/>
</dbReference>
<keyword evidence="10 14" id="KW-0408">Iron</keyword>
<evidence type="ECO:0000256" key="7">
    <source>
        <dbReference type="ARBA" id="ARBA00022723"/>
    </source>
</evidence>
<dbReference type="InterPro" id="IPR003265">
    <property type="entry name" value="HhH-GPD_domain"/>
</dbReference>
<comment type="cofactor">
    <cofactor evidence="14">
        <name>[4Fe-4S] cluster</name>
        <dbReference type="ChEBI" id="CHEBI:49883"/>
    </cofactor>
    <text evidence="14">Binds 1 [4Fe-4S] cluster.</text>
</comment>
<evidence type="ECO:0000256" key="14">
    <source>
        <dbReference type="RuleBase" id="RU365096"/>
    </source>
</evidence>
<dbReference type="GO" id="GO:0035485">
    <property type="term" value="F:adenine/guanine mispair binding"/>
    <property type="evidence" value="ECO:0007669"/>
    <property type="project" value="TreeGrafter"/>
</dbReference>
<dbReference type="SUPFAM" id="SSF48150">
    <property type="entry name" value="DNA-glycosylase"/>
    <property type="match status" value="1"/>
</dbReference>
<evidence type="ECO:0000256" key="12">
    <source>
        <dbReference type="ARBA" id="ARBA00023204"/>
    </source>
</evidence>
<dbReference type="GO" id="GO:0000701">
    <property type="term" value="F:purine-specific mismatch base pair DNA N-glycosylase activity"/>
    <property type="evidence" value="ECO:0007669"/>
    <property type="project" value="UniProtKB-EC"/>
</dbReference>
<dbReference type="Pfam" id="PF00633">
    <property type="entry name" value="HHH"/>
    <property type="match status" value="1"/>
</dbReference>
<evidence type="ECO:0000259" key="15">
    <source>
        <dbReference type="SMART" id="SM00478"/>
    </source>
</evidence>
<dbReference type="OrthoDB" id="9802365at2"/>
<reference evidence="16 17" key="1">
    <citation type="journal article" date="2011" name="Front. Microbiol.">
        <title>Genomic signatures of strain selection and enhancement in Bacillus atrophaeus var. globigii, a historical biowarfare simulant.</title>
        <authorList>
            <person name="Gibbons H.S."/>
            <person name="Broomall S.M."/>
            <person name="McNew L.A."/>
            <person name="Daligault H."/>
            <person name="Chapman C."/>
            <person name="Bruce D."/>
            <person name="Karavis M."/>
            <person name="Krepps M."/>
            <person name="McGregor P.A."/>
            <person name="Hong C."/>
            <person name="Park K.H."/>
            <person name="Akmal A."/>
            <person name="Feldman A."/>
            <person name="Lin J.S."/>
            <person name="Chang W.E."/>
            <person name="Higgs B.W."/>
            <person name="Demirev P."/>
            <person name="Lindquist J."/>
            <person name="Liem A."/>
            <person name="Fochler E."/>
            <person name="Read T.D."/>
            <person name="Tapia R."/>
            <person name="Johnson S."/>
            <person name="Bishop-Lilly K.A."/>
            <person name="Detter C."/>
            <person name="Han C."/>
            <person name="Sozhamannan S."/>
            <person name="Rosenzweig C.N."/>
            <person name="Skowronski E.W."/>
        </authorList>
    </citation>
    <scope>NUCLEOTIDE SEQUENCE [LARGE SCALE GENOMIC DNA]</scope>
    <source>
        <strain evidence="16 17">GYP-17</strain>
    </source>
</reference>
<dbReference type="GO" id="GO:0051539">
    <property type="term" value="F:4 iron, 4 sulfur cluster binding"/>
    <property type="evidence" value="ECO:0007669"/>
    <property type="project" value="UniProtKB-UniRule"/>
</dbReference>
<evidence type="ECO:0000256" key="1">
    <source>
        <dbReference type="ARBA" id="ARBA00000843"/>
    </source>
</evidence>
<keyword evidence="7" id="KW-0479">Metal-binding</keyword>